<dbReference type="CDD" id="cd22580">
    <property type="entry name" value="AcrIF11"/>
    <property type="match status" value="1"/>
</dbReference>
<dbReference type="Proteomes" id="UP000289465">
    <property type="component" value="Unassembled WGS sequence"/>
</dbReference>
<organism evidence="1 2">
    <name type="scientific">Achromobacter veterisilvae</name>
    <dbReference type="NCBI Taxonomy" id="2069367"/>
    <lineage>
        <taxon>Bacteria</taxon>
        <taxon>Pseudomonadati</taxon>
        <taxon>Pseudomonadota</taxon>
        <taxon>Betaproteobacteria</taxon>
        <taxon>Burkholderiales</taxon>
        <taxon>Alcaligenaceae</taxon>
        <taxon>Achromobacter</taxon>
    </lineage>
</organism>
<dbReference type="InterPro" id="IPR058829">
    <property type="entry name" value="AcrIF11-like"/>
</dbReference>
<dbReference type="OrthoDB" id="8594834at2"/>
<dbReference type="Pfam" id="PF26151">
    <property type="entry name" value="AcrIF11_ADP_ribosyl"/>
    <property type="match status" value="1"/>
</dbReference>
<dbReference type="EMBL" id="UFQC01000006">
    <property type="protein sequence ID" value="SSW65366.1"/>
    <property type="molecule type" value="Genomic_DNA"/>
</dbReference>
<evidence type="ECO:0000313" key="2">
    <source>
        <dbReference type="Proteomes" id="UP000289465"/>
    </source>
</evidence>
<evidence type="ECO:0000313" key="1">
    <source>
        <dbReference type="EMBL" id="SSW65366.1"/>
    </source>
</evidence>
<reference evidence="1 2" key="1">
    <citation type="submission" date="2018-07" db="EMBL/GenBank/DDBJ databases">
        <authorList>
            <person name="Peeters C."/>
        </authorList>
    </citation>
    <scope>NUCLEOTIDE SEQUENCE [LARGE SCALE GENOMIC DNA]</scope>
    <source>
        <strain evidence="1 2">LMG 30378</strain>
    </source>
</reference>
<name>A0A446CBX9_9BURK</name>
<protein>
    <submittedName>
        <fullName evidence="1">Uncharacterized protein</fullName>
    </submittedName>
</protein>
<gene>
    <name evidence="1" type="ORF">AVE30378_01529</name>
</gene>
<sequence>MKLFHTSPNEISTITSAGRFGSFLFFSARIYTVTAGEAVVYSLEIDDDSIVEAGRLFYHEDAARLQPLVDELAARLGIDEDDAEALIGESKSVFDLDGVEGDLGEMSWDVQTITARAAGILGFRGVAVSDESGTSYLIDMAGREGELERV</sequence>
<proteinExistence type="predicted"/>
<accession>A0A446CBX9</accession>
<dbReference type="AlphaFoldDB" id="A0A446CBX9"/>
<dbReference type="RefSeq" id="WP_129240180.1">
    <property type="nucleotide sequence ID" value="NZ_UFQC01000006.1"/>
</dbReference>